<dbReference type="InterPro" id="IPR041373">
    <property type="entry name" value="RT_RNaseH"/>
</dbReference>
<keyword evidence="13" id="KW-0239">DNA-directed DNA polymerase</keyword>
<keyword evidence="6" id="KW-0479">Metal-binding</keyword>
<protein>
    <recommendedName>
        <fullName evidence="1">RNA-directed DNA polymerase</fullName>
        <ecNumber evidence="1">2.7.7.49</ecNumber>
    </recommendedName>
</protein>
<dbReference type="GO" id="GO:0004190">
    <property type="term" value="F:aspartic-type endopeptidase activity"/>
    <property type="evidence" value="ECO:0007669"/>
    <property type="project" value="UniProtKB-KW"/>
</dbReference>
<dbReference type="KEGG" id="rsz:130508583"/>
<dbReference type="CDD" id="cd09274">
    <property type="entry name" value="RNase_HI_RT_Ty3"/>
    <property type="match status" value="1"/>
</dbReference>
<dbReference type="GO" id="GO:0006508">
    <property type="term" value="P:proteolysis"/>
    <property type="evidence" value="ECO:0007669"/>
    <property type="project" value="UniProtKB-KW"/>
</dbReference>
<evidence type="ECO:0000256" key="12">
    <source>
        <dbReference type="ARBA" id="ARBA00022918"/>
    </source>
</evidence>
<keyword evidence="7" id="KW-0064">Aspartyl protease</keyword>
<dbReference type="GO" id="GO:0046872">
    <property type="term" value="F:metal ion binding"/>
    <property type="evidence" value="ECO:0007669"/>
    <property type="project" value="UniProtKB-KW"/>
</dbReference>
<evidence type="ECO:0000259" key="16">
    <source>
        <dbReference type="PROSITE" id="PS50013"/>
    </source>
</evidence>
<keyword evidence="3" id="KW-0808">Transferase</keyword>
<evidence type="ECO:0000259" key="18">
    <source>
        <dbReference type="PROSITE" id="PS50994"/>
    </source>
</evidence>
<dbReference type="FunFam" id="3.10.20.370:FF:000001">
    <property type="entry name" value="Retrovirus-related Pol polyprotein from transposon 17.6-like protein"/>
    <property type="match status" value="1"/>
</dbReference>
<dbReference type="InterPro" id="IPR041588">
    <property type="entry name" value="Integrase_H2C2"/>
</dbReference>
<dbReference type="Gene3D" id="3.30.70.270">
    <property type="match status" value="2"/>
</dbReference>
<dbReference type="GO" id="GO:0003887">
    <property type="term" value="F:DNA-directed DNA polymerase activity"/>
    <property type="evidence" value="ECO:0007669"/>
    <property type="project" value="UniProtKB-KW"/>
</dbReference>
<evidence type="ECO:0000313" key="20">
    <source>
        <dbReference type="RefSeq" id="XP_056860143.1"/>
    </source>
</evidence>
<keyword evidence="11" id="KW-0229">DNA integration</keyword>
<dbReference type="Proteomes" id="UP000504610">
    <property type="component" value="Chromosome 2"/>
</dbReference>
<dbReference type="SUPFAM" id="SSF56672">
    <property type="entry name" value="DNA/RNA polymerases"/>
    <property type="match status" value="1"/>
</dbReference>
<keyword evidence="12" id="KW-0695">RNA-directed DNA polymerase</keyword>
<keyword evidence="10" id="KW-0460">Magnesium</keyword>
<dbReference type="InterPro" id="IPR056924">
    <property type="entry name" value="SH3_Tf2-1"/>
</dbReference>
<dbReference type="CDD" id="cd01647">
    <property type="entry name" value="RT_LTR"/>
    <property type="match status" value="1"/>
</dbReference>
<dbReference type="PROSITE" id="PS50878">
    <property type="entry name" value="RT_POL"/>
    <property type="match status" value="1"/>
</dbReference>
<name>A0A9W3D9R1_RAPSA</name>
<dbReference type="InterPro" id="IPR043502">
    <property type="entry name" value="DNA/RNA_pol_sf"/>
</dbReference>
<dbReference type="Gene3D" id="2.40.70.10">
    <property type="entry name" value="Acid Proteases"/>
    <property type="match status" value="1"/>
</dbReference>
<dbReference type="GO" id="GO:0006310">
    <property type="term" value="P:DNA recombination"/>
    <property type="evidence" value="ECO:0007669"/>
    <property type="project" value="UniProtKB-KW"/>
</dbReference>
<reference evidence="19" key="1">
    <citation type="journal article" date="2019" name="Database">
        <title>The radish genome database (RadishGD): an integrated information resource for radish genomics.</title>
        <authorList>
            <person name="Yu H.J."/>
            <person name="Baek S."/>
            <person name="Lee Y.J."/>
            <person name="Cho A."/>
            <person name="Mun J.H."/>
        </authorList>
    </citation>
    <scope>NUCLEOTIDE SEQUENCE [LARGE SCALE GENOMIC DNA]</scope>
    <source>
        <strain evidence="19">cv. WK10039</strain>
    </source>
</reference>
<evidence type="ECO:0000256" key="9">
    <source>
        <dbReference type="ARBA" id="ARBA00022801"/>
    </source>
</evidence>
<dbReference type="Gene3D" id="3.30.420.10">
    <property type="entry name" value="Ribonuclease H-like superfamily/Ribonuclease H"/>
    <property type="match status" value="1"/>
</dbReference>
<dbReference type="SUPFAM" id="SSF54160">
    <property type="entry name" value="Chromo domain-like"/>
    <property type="match status" value="1"/>
</dbReference>
<evidence type="ECO:0000256" key="7">
    <source>
        <dbReference type="ARBA" id="ARBA00022750"/>
    </source>
</evidence>
<dbReference type="CDD" id="cd00303">
    <property type="entry name" value="retropepsin_like"/>
    <property type="match status" value="1"/>
</dbReference>
<evidence type="ECO:0000313" key="19">
    <source>
        <dbReference type="Proteomes" id="UP000504610"/>
    </source>
</evidence>
<dbReference type="InterPro" id="IPR021109">
    <property type="entry name" value="Peptidase_aspartic_dom_sf"/>
</dbReference>
<dbReference type="Pfam" id="PF14244">
    <property type="entry name" value="Retrotran_gag_3"/>
    <property type="match status" value="1"/>
</dbReference>
<gene>
    <name evidence="20" type="primary">LOC130508583</name>
</gene>
<keyword evidence="15" id="KW-0233">DNA recombination</keyword>
<proteinExistence type="predicted"/>
<dbReference type="InterPro" id="IPR036397">
    <property type="entry name" value="RNaseH_sf"/>
</dbReference>
<accession>A0A9W3D9R1</accession>
<evidence type="ECO:0000256" key="1">
    <source>
        <dbReference type="ARBA" id="ARBA00012493"/>
    </source>
</evidence>
<keyword evidence="9" id="KW-0378">Hydrolase</keyword>
<dbReference type="PANTHER" id="PTHR37984:SF5">
    <property type="entry name" value="PROTEIN NYNRIN-LIKE"/>
    <property type="match status" value="1"/>
</dbReference>
<dbReference type="GeneID" id="130508583"/>
<keyword evidence="2" id="KW-0645">Protease</keyword>
<dbReference type="Pfam" id="PF03732">
    <property type="entry name" value="Retrotrans_gag"/>
    <property type="match status" value="1"/>
</dbReference>
<dbReference type="GO" id="GO:0003677">
    <property type="term" value="F:DNA binding"/>
    <property type="evidence" value="ECO:0007669"/>
    <property type="project" value="UniProtKB-KW"/>
</dbReference>
<dbReference type="InterPro" id="IPR029472">
    <property type="entry name" value="Copia-like_N"/>
</dbReference>
<dbReference type="GO" id="GO:0003964">
    <property type="term" value="F:RNA-directed DNA polymerase activity"/>
    <property type="evidence" value="ECO:0007669"/>
    <property type="project" value="UniProtKB-KW"/>
</dbReference>
<dbReference type="Pfam" id="PF17921">
    <property type="entry name" value="Integrase_H2C2"/>
    <property type="match status" value="1"/>
</dbReference>
<feature type="domain" description="Chromo" evidence="16">
    <location>
        <begin position="1354"/>
        <end position="1386"/>
    </location>
</feature>
<dbReference type="OrthoDB" id="2013610at2759"/>
<dbReference type="InterPro" id="IPR005162">
    <property type="entry name" value="Retrotrans_gag_dom"/>
</dbReference>
<dbReference type="InterPro" id="IPR001584">
    <property type="entry name" value="Integrase_cat-core"/>
</dbReference>
<feature type="domain" description="Reverse transcriptase" evidence="17">
    <location>
        <begin position="528"/>
        <end position="707"/>
    </location>
</feature>
<keyword evidence="4" id="KW-0548">Nucleotidyltransferase</keyword>
<dbReference type="FunFam" id="3.30.70.270:FF:000020">
    <property type="entry name" value="Transposon Tf2-6 polyprotein-like Protein"/>
    <property type="match status" value="1"/>
</dbReference>
<keyword evidence="8" id="KW-0255">Endonuclease</keyword>
<dbReference type="Gene3D" id="3.10.20.370">
    <property type="match status" value="1"/>
</dbReference>
<dbReference type="SUPFAM" id="SSF53098">
    <property type="entry name" value="Ribonuclease H-like"/>
    <property type="match status" value="1"/>
</dbReference>
<dbReference type="Gene3D" id="1.10.340.70">
    <property type="match status" value="1"/>
</dbReference>
<dbReference type="InterPro" id="IPR043128">
    <property type="entry name" value="Rev_trsase/Diguanyl_cyclase"/>
</dbReference>
<sequence length="1809" mass="206053">MALWQEGWCHKVFIRKRKDGVEVKEQSGEEKHESDVEEKKEAGVLNQYEVLYRRELHRSRIYHWCGERGSNTRPSDWDDFKQRMLLRFTESIDDEPETRLFTLKQTGTVADYVSEFETLSAQVTGLSDRLLERLFYTGLSTEMKEVIRMKEPHGLQNFISAVIRMESSVFCKVVSTTTVQTSNRKTNAAPPKWQNNDKNKSIVLPNKENVAPAQTYQRPRLKHSDAELDAMRRDKICFKCKAPWSRAHADVCPNKELRILTLLNGWEVEVLEQEEEAMIMNNNYNGNELMTLSYNSFLGISSPKTTKMRGRINQKEIIVMLDSGASHNFISPSVVDKLHLKVSADCGLDVLLGNGVTVKAFGVCRAVNFVLNDTVFTSDFISLELGSVDVILGVQWLETLGRCEVDWKEQELTFTYRGKRVTLLGDKELHNTKFSLKSLSPYCSSVTRRDVQCSTTVVTSLVPEVNKELQHVLDKYDALFALPEGLPPIRGQEHAINLVQGISAVSVHPYRYPHARKVVMEQMVNEMLQSGIIRPSVSPFSSPVLLVKKKDGGFRFCVDYRALNRSTIPDKYPIPVIDQLLDELYGAAVFSKLDLRSGYHQIRMREEDIEKTAFRTVEGHYEFLVMPFGLTNAPATFQALMNKIFKPFLRKFVLVFFDDILVYSPNMEVHLEHLQQVLDVLQEQRLFANKKKCTFGVSQVEYLGHIISSEGVGTDRHKTEAMDRWPTPKSVKQLRGFLGLTGYYRKFVRNYGVIARPLTHLLKKENFLWSGEAQTVFTDLKRAMTTAPVLVLPDFTKVFVVETDASGIGVGAVLMQDKRPIAFFSHALTDREKLKPAYERELMAVVMAVRKWKHYLLGRKFQVHTDQRSIKYLLEQKEVNMEYQRWLTRLLGFDFEIFYKPGCENKAADGLSRSMACTMTLLAVTVPFVLQWEDLYKEIEEDAVIQDLIKKLTDKSLVSAKLVVIEGRLWSKQRLMIPSSSKFIPLILHECHDSKMGGHSGVLKTLKRVQRSFTWRGIKQTVKDYVAECNVCQTHKHSTLVPAGLLNPLPIPTRVWEDINMDFIEGLPTSGGVNMILVVVDRLSKSAHFIGLKHPFSASDLAKKFVSEIVKLHGYPASIVSDRDRLFLSNFWKECFKLAGTKLKYSTAFHPQTDGQTEVLNRCLETYLRCFVSSHPRTWSQFLCWAEYWYNTSYHTALHETPFKVLYGRDPPELLRFEQGSTKNFDLEESLKQRDAMLVWLKRCLLRAQEVMKTQADKKRRDVQLVVGDMVYLKLRPYRQQSVVQRFCQKLAAKFYGPYKIIEKIGQAAYKLELPQGSRIHPVFHISQLKKMIGQHVQATLLPPVCLGEELLESFPEDVLAKRFTSEGNTEFLVRWAGKTSMEDSWMSSVEFVARFPSYKLEGKLGFDGRGIDRCHKVFIRKRKDGVEVKEQSGEEKHESDVEEKKEAGAVIGVLTHYKKNESFISIGRAVEKGTVGSGLVCLSITPVTLTGENYAEWVSDLENALRAKRKIGFINGTLLMPNEKEKPAEAEVWRNVKSMIVGWIRASISLMVRSAVTFTPDAYKMWSDLKRRFSIGNAVRVHQLKAELAACKQDGSSVLEYFSRLSLKWEELLNYKPLPTGTCGASEKNSQDYEEEKVHNFLMGLDDARFGNLCTTIIGMDPLPDLKSVYQRVVQEERRLLTTCVETKHDAIGFAAKTDSSQADNANMNGLIAAVARSKGVVCSHCRPTGHEKKDCCQIIGFQTGGQNVIRAETAAVVAEGSWTQWTTTIKCNAGSNLWWDELWLECRSMSLIDSTSGSTKVTTSLSF</sequence>
<dbReference type="PANTHER" id="PTHR37984">
    <property type="entry name" value="PROTEIN CBG26694"/>
    <property type="match status" value="1"/>
</dbReference>
<dbReference type="Pfam" id="PF24626">
    <property type="entry name" value="SH3_Tf2-1"/>
    <property type="match status" value="1"/>
</dbReference>
<dbReference type="InterPro" id="IPR000477">
    <property type="entry name" value="RT_dom"/>
</dbReference>
<dbReference type="GO" id="GO:0015074">
    <property type="term" value="P:DNA integration"/>
    <property type="evidence" value="ECO:0007669"/>
    <property type="project" value="UniProtKB-KW"/>
</dbReference>
<keyword evidence="14" id="KW-0238">DNA-binding</keyword>
<dbReference type="InterPro" id="IPR016197">
    <property type="entry name" value="Chromo-like_dom_sf"/>
</dbReference>
<evidence type="ECO:0000256" key="4">
    <source>
        <dbReference type="ARBA" id="ARBA00022695"/>
    </source>
</evidence>
<dbReference type="SUPFAM" id="SSF50630">
    <property type="entry name" value="Acid proteases"/>
    <property type="match status" value="1"/>
</dbReference>
<evidence type="ECO:0000256" key="14">
    <source>
        <dbReference type="ARBA" id="ARBA00023125"/>
    </source>
</evidence>
<dbReference type="RefSeq" id="XP_056860143.1">
    <property type="nucleotide sequence ID" value="XM_057004163.1"/>
</dbReference>
<dbReference type="Pfam" id="PF00078">
    <property type="entry name" value="RVT_1"/>
    <property type="match status" value="1"/>
</dbReference>
<dbReference type="InterPro" id="IPR001969">
    <property type="entry name" value="Aspartic_peptidase_AS"/>
</dbReference>
<evidence type="ECO:0000256" key="11">
    <source>
        <dbReference type="ARBA" id="ARBA00022908"/>
    </source>
</evidence>
<reference evidence="20" key="2">
    <citation type="submission" date="2025-08" db="UniProtKB">
        <authorList>
            <consortium name="RefSeq"/>
        </authorList>
    </citation>
    <scope>IDENTIFICATION</scope>
    <source>
        <tissue evidence="20">Leaf</tissue>
    </source>
</reference>
<keyword evidence="5" id="KW-0540">Nuclease</keyword>
<evidence type="ECO:0000256" key="15">
    <source>
        <dbReference type="ARBA" id="ARBA00023172"/>
    </source>
</evidence>
<dbReference type="EC" id="2.7.7.49" evidence="1"/>
<dbReference type="Pfam" id="PF08284">
    <property type="entry name" value="RVP_2"/>
    <property type="match status" value="1"/>
</dbReference>
<dbReference type="GO" id="GO:0004519">
    <property type="term" value="F:endonuclease activity"/>
    <property type="evidence" value="ECO:0007669"/>
    <property type="project" value="UniProtKB-KW"/>
</dbReference>
<evidence type="ECO:0000256" key="8">
    <source>
        <dbReference type="ARBA" id="ARBA00022759"/>
    </source>
</evidence>
<feature type="domain" description="Integrase catalytic" evidence="18">
    <location>
        <begin position="1046"/>
        <end position="1210"/>
    </location>
</feature>
<dbReference type="PROSITE" id="PS00141">
    <property type="entry name" value="ASP_PROTEASE"/>
    <property type="match status" value="1"/>
</dbReference>
<dbReference type="InterPro" id="IPR000953">
    <property type="entry name" value="Chromo/chromo_shadow_dom"/>
</dbReference>
<dbReference type="PROSITE" id="PS50994">
    <property type="entry name" value="INTEGRASE"/>
    <property type="match status" value="1"/>
</dbReference>
<dbReference type="InterPro" id="IPR012337">
    <property type="entry name" value="RNaseH-like_sf"/>
</dbReference>
<evidence type="ECO:0000256" key="3">
    <source>
        <dbReference type="ARBA" id="ARBA00022679"/>
    </source>
</evidence>
<evidence type="ECO:0000256" key="10">
    <source>
        <dbReference type="ARBA" id="ARBA00022842"/>
    </source>
</evidence>
<evidence type="ECO:0000256" key="2">
    <source>
        <dbReference type="ARBA" id="ARBA00022670"/>
    </source>
</evidence>
<dbReference type="PROSITE" id="PS50013">
    <property type="entry name" value="CHROMO_2"/>
    <property type="match status" value="1"/>
</dbReference>
<keyword evidence="19" id="KW-1185">Reference proteome</keyword>
<evidence type="ECO:0000256" key="6">
    <source>
        <dbReference type="ARBA" id="ARBA00022723"/>
    </source>
</evidence>
<dbReference type="FunFam" id="3.10.10.10:FF:000007">
    <property type="entry name" value="Retrovirus-related Pol polyprotein from transposon 17.6-like Protein"/>
    <property type="match status" value="1"/>
</dbReference>
<dbReference type="Pfam" id="PF17917">
    <property type="entry name" value="RT_RNaseH"/>
    <property type="match status" value="1"/>
</dbReference>
<organism evidence="19 20">
    <name type="scientific">Raphanus sativus</name>
    <name type="common">Radish</name>
    <name type="synonym">Raphanus raphanistrum var. sativus</name>
    <dbReference type="NCBI Taxonomy" id="3726"/>
    <lineage>
        <taxon>Eukaryota</taxon>
        <taxon>Viridiplantae</taxon>
        <taxon>Streptophyta</taxon>
        <taxon>Embryophyta</taxon>
        <taxon>Tracheophyta</taxon>
        <taxon>Spermatophyta</taxon>
        <taxon>Magnoliopsida</taxon>
        <taxon>eudicotyledons</taxon>
        <taxon>Gunneridae</taxon>
        <taxon>Pentapetalae</taxon>
        <taxon>rosids</taxon>
        <taxon>malvids</taxon>
        <taxon>Brassicales</taxon>
        <taxon>Brassicaceae</taxon>
        <taxon>Brassiceae</taxon>
        <taxon>Raphanus</taxon>
    </lineage>
</organism>
<evidence type="ECO:0000259" key="17">
    <source>
        <dbReference type="PROSITE" id="PS50878"/>
    </source>
</evidence>
<dbReference type="InterPro" id="IPR050951">
    <property type="entry name" value="Retrovirus_Pol_polyprotein"/>
</dbReference>
<evidence type="ECO:0000256" key="13">
    <source>
        <dbReference type="ARBA" id="ARBA00022932"/>
    </source>
</evidence>
<evidence type="ECO:0000256" key="5">
    <source>
        <dbReference type="ARBA" id="ARBA00022722"/>
    </source>
</evidence>
<dbReference type="Gene3D" id="3.10.10.10">
    <property type="entry name" value="HIV Type 1 Reverse Transcriptase, subunit A, domain 1"/>
    <property type="match status" value="1"/>
</dbReference>